<gene>
    <name evidence="1" type="ORF">N7472_009214</name>
</gene>
<sequence>MSSDRNPKYRQEIQQVRKDLIVPVGWFGDTAYLHGANTRSLGTIPQLPRSTEFHGMKQYWEL</sequence>
<dbReference type="AlphaFoldDB" id="A0A9W9M0R4"/>
<keyword evidence="2" id="KW-1185">Reference proteome</keyword>
<evidence type="ECO:0000313" key="1">
    <source>
        <dbReference type="EMBL" id="KAJ5184374.1"/>
    </source>
</evidence>
<reference evidence="1" key="2">
    <citation type="journal article" date="2023" name="IMA Fungus">
        <title>Comparative genomic study of the Penicillium genus elucidates a diverse pangenome and 15 lateral gene transfer events.</title>
        <authorList>
            <person name="Petersen C."/>
            <person name="Sorensen T."/>
            <person name="Nielsen M.R."/>
            <person name="Sondergaard T.E."/>
            <person name="Sorensen J.L."/>
            <person name="Fitzpatrick D.A."/>
            <person name="Frisvad J.C."/>
            <person name="Nielsen K.L."/>
        </authorList>
    </citation>
    <scope>NUCLEOTIDE SEQUENCE</scope>
    <source>
        <strain evidence="1">IBT 16849</strain>
    </source>
</reference>
<comment type="caution">
    <text evidence="1">The sequence shown here is derived from an EMBL/GenBank/DDBJ whole genome shotgun (WGS) entry which is preliminary data.</text>
</comment>
<protein>
    <submittedName>
        <fullName evidence="1">Uncharacterized protein</fullName>
    </submittedName>
</protein>
<dbReference type="EMBL" id="JAPQKP010000006">
    <property type="protein sequence ID" value="KAJ5184374.1"/>
    <property type="molecule type" value="Genomic_DNA"/>
</dbReference>
<evidence type="ECO:0000313" key="2">
    <source>
        <dbReference type="Proteomes" id="UP001150879"/>
    </source>
</evidence>
<organism evidence="1 2">
    <name type="scientific">Penicillium cf. griseofulvum</name>
    <dbReference type="NCBI Taxonomy" id="2972120"/>
    <lineage>
        <taxon>Eukaryota</taxon>
        <taxon>Fungi</taxon>
        <taxon>Dikarya</taxon>
        <taxon>Ascomycota</taxon>
        <taxon>Pezizomycotina</taxon>
        <taxon>Eurotiomycetes</taxon>
        <taxon>Eurotiomycetidae</taxon>
        <taxon>Eurotiales</taxon>
        <taxon>Aspergillaceae</taxon>
        <taxon>Penicillium</taxon>
    </lineage>
</organism>
<reference evidence="1" key="1">
    <citation type="submission" date="2022-11" db="EMBL/GenBank/DDBJ databases">
        <authorList>
            <person name="Petersen C."/>
        </authorList>
    </citation>
    <scope>NUCLEOTIDE SEQUENCE</scope>
    <source>
        <strain evidence="1">IBT 16849</strain>
    </source>
</reference>
<proteinExistence type="predicted"/>
<accession>A0A9W9M0R4</accession>
<dbReference type="Proteomes" id="UP001150879">
    <property type="component" value="Unassembled WGS sequence"/>
</dbReference>
<name>A0A9W9M0R4_9EURO</name>